<feature type="region of interest" description="Disordered" evidence="1">
    <location>
        <begin position="53"/>
        <end position="76"/>
    </location>
</feature>
<protein>
    <recommendedName>
        <fullName evidence="2">DEAD-box helicase OB fold domain-containing protein</fullName>
    </recommendedName>
</protein>
<evidence type="ECO:0000313" key="4">
    <source>
        <dbReference type="Proteomes" id="UP000324800"/>
    </source>
</evidence>
<evidence type="ECO:0000259" key="2">
    <source>
        <dbReference type="Pfam" id="PF07717"/>
    </source>
</evidence>
<dbReference type="InterPro" id="IPR011709">
    <property type="entry name" value="DEAD-box_helicase_OB_fold"/>
</dbReference>
<organism evidence="3 4">
    <name type="scientific">Streblomastix strix</name>
    <dbReference type="NCBI Taxonomy" id="222440"/>
    <lineage>
        <taxon>Eukaryota</taxon>
        <taxon>Metamonada</taxon>
        <taxon>Preaxostyla</taxon>
        <taxon>Oxymonadida</taxon>
        <taxon>Streblomastigidae</taxon>
        <taxon>Streblomastix</taxon>
    </lineage>
</organism>
<evidence type="ECO:0000313" key="3">
    <source>
        <dbReference type="EMBL" id="KAA6384248.1"/>
    </source>
</evidence>
<sequence>MYNEFVLTKKNFIRTVTEIELEWLIELAPQYYHPENFPEGEVRTAIDQIYKRKQTQALQQTQDRKQERDKKDQGSK</sequence>
<accession>A0A5J4VNQ2</accession>
<proteinExistence type="predicted"/>
<evidence type="ECO:0000256" key="1">
    <source>
        <dbReference type="SAM" id="MobiDB-lite"/>
    </source>
</evidence>
<dbReference type="OrthoDB" id="1922149at2759"/>
<feature type="compositionally biased region" description="Basic and acidic residues" evidence="1">
    <location>
        <begin position="62"/>
        <end position="76"/>
    </location>
</feature>
<dbReference type="Proteomes" id="UP000324800">
    <property type="component" value="Unassembled WGS sequence"/>
</dbReference>
<reference evidence="3 4" key="1">
    <citation type="submission" date="2019-03" db="EMBL/GenBank/DDBJ databases">
        <title>Single cell metagenomics reveals metabolic interactions within the superorganism composed of flagellate Streblomastix strix and complex community of Bacteroidetes bacteria on its surface.</title>
        <authorList>
            <person name="Treitli S.C."/>
            <person name="Kolisko M."/>
            <person name="Husnik F."/>
            <person name="Keeling P."/>
            <person name="Hampl V."/>
        </authorList>
    </citation>
    <scope>NUCLEOTIDE SEQUENCE [LARGE SCALE GENOMIC DNA]</scope>
    <source>
        <strain evidence="3">ST1C</strain>
    </source>
</reference>
<dbReference type="EMBL" id="SNRW01005850">
    <property type="protein sequence ID" value="KAA6384248.1"/>
    <property type="molecule type" value="Genomic_DNA"/>
</dbReference>
<name>A0A5J4VNQ2_9EUKA</name>
<dbReference type="AlphaFoldDB" id="A0A5J4VNQ2"/>
<comment type="caution">
    <text evidence="3">The sequence shown here is derived from an EMBL/GenBank/DDBJ whole genome shotgun (WGS) entry which is preliminary data.</text>
</comment>
<feature type="domain" description="DEAD-box helicase OB fold" evidence="2">
    <location>
        <begin position="1"/>
        <end position="31"/>
    </location>
</feature>
<dbReference type="Pfam" id="PF07717">
    <property type="entry name" value="OB_NTP_bind"/>
    <property type="match status" value="1"/>
</dbReference>
<gene>
    <name evidence="3" type="ORF">EZS28_020227</name>
</gene>